<comment type="function">
    <text evidence="7">As a component of the minor spliceosome, involved in the splicing of U12-type introns in pre-mRNAs.</text>
</comment>
<evidence type="ECO:0000313" key="9">
    <source>
        <dbReference type="EMBL" id="BES94513.1"/>
    </source>
</evidence>
<dbReference type="InterPro" id="IPR035979">
    <property type="entry name" value="RBD_domain_sf"/>
</dbReference>
<accession>A0ABN7AQN3</accession>
<name>A0ABN7AQN3_9HEMI</name>
<reference evidence="9 10" key="1">
    <citation type="submission" date="2023-09" db="EMBL/GenBank/DDBJ databases">
        <title>Nesidiocoris tenuis whole genome shotgun sequence.</title>
        <authorList>
            <person name="Shibata T."/>
            <person name="Shimoda M."/>
            <person name="Kobayashi T."/>
            <person name="Uehara T."/>
        </authorList>
    </citation>
    <scope>NUCLEOTIDE SEQUENCE [LARGE SCALE GENOMIC DNA]</scope>
    <source>
        <strain evidence="9 10">Japan</strain>
    </source>
</reference>
<keyword evidence="6" id="KW-0508">mRNA splicing</keyword>
<feature type="region of interest" description="Disordered" evidence="8">
    <location>
        <begin position="144"/>
        <end position="165"/>
    </location>
</feature>
<dbReference type="EMBL" id="AP028913">
    <property type="protein sequence ID" value="BES94513.1"/>
    <property type="molecule type" value="Genomic_DNA"/>
</dbReference>
<dbReference type="Proteomes" id="UP001307889">
    <property type="component" value="Chromosome 5"/>
</dbReference>
<dbReference type="PANTHER" id="PTHR20957">
    <property type="entry name" value="RNA-BINDING PROTEIN 48"/>
    <property type="match status" value="1"/>
</dbReference>
<evidence type="ECO:0000256" key="7">
    <source>
        <dbReference type="ARBA" id="ARBA00035004"/>
    </source>
</evidence>
<evidence type="ECO:0000256" key="8">
    <source>
        <dbReference type="SAM" id="MobiDB-lite"/>
    </source>
</evidence>
<gene>
    <name evidence="9" type="ORF">NTJ_07322</name>
</gene>
<evidence type="ECO:0000256" key="6">
    <source>
        <dbReference type="ARBA" id="ARBA00023187"/>
    </source>
</evidence>
<proteinExistence type="inferred from homology"/>
<dbReference type="CDD" id="cd12442">
    <property type="entry name" value="RRM_RBM48"/>
    <property type="match status" value="1"/>
</dbReference>
<dbReference type="Gene3D" id="3.30.70.330">
    <property type="match status" value="1"/>
</dbReference>
<evidence type="ECO:0000256" key="4">
    <source>
        <dbReference type="ARBA" id="ARBA00022728"/>
    </source>
</evidence>
<evidence type="ECO:0000256" key="1">
    <source>
        <dbReference type="ARBA" id="ARBA00006938"/>
    </source>
</evidence>
<evidence type="ECO:0000256" key="3">
    <source>
        <dbReference type="ARBA" id="ARBA00022664"/>
    </source>
</evidence>
<keyword evidence="4" id="KW-0747">Spliceosome</keyword>
<evidence type="ECO:0000256" key="5">
    <source>
        <dbReference type="ARBA" id="ARBA00022884"/>
    </source>
</evidence>
<keyword evidence="3" id="KW-0507">mRNA processing</keyword>
<sequence length="165" mass="19314">MTAMEFKSETVAVHLPHHEQQELCDSRPAYRQGRKLTAVKVYTVNNESQHLLIYRVPAINLENEVMTLCERFGQVTSLRKLVSNHPNDEVFTDIYHVQYGKIRQARAAKRQMDTRSFYGSVLHVCYAPELETVQETRSKLINRRNEIAHYTGRKPRPPHVRQNKK</sequence>
<dbReference type="InterPro" id="IPR034264">
    <property type="entry name" value="RBM48_RRM"/>
</dbReference>
<dbReference type="InterPro" id="IPR039599">
    <property type="entry name" value="RBM48"/>
</dbReference>
<comment type="similarity">
    <text evidence="1">Belongs to the RBM48 family.</text>
</comment>
<organism evidence="9 10">
    <name type="scientific">Nesidiocoris tenuis</name>
    <dbReference type="NCBI Taxonomy" id="355587"/>
    <lineage>
        <taxon>Eukaryota</taxon>
        <taxon>Metazoa</taxon>
        <taxon>Ecdysozoa</taxon>
        <taxon>Arthropoda</taxon>
        <taxon>Hexapoda</taxon>
        <taxon>Insecta</taxon>
        <taxon>Pterygota</taxon>
        <taxon>Neoptera</taxon>
        <taxon>Paraneoptera</taxon>
        <taxon>Hemiptera</taxon>
        <taxon>Heteroptera</taxon>
        <taxon>Panheteroptera</taxon>
        <taxon>Cimicomorpha</taxon>
        <taxon>Miridae</taxon>
        <taxon>Dicyphina</taxon>
        <taxon>Nesidiocoris</taxon>
    </lineage>
</organism>
<evidence type="ECO:0000256" key="2">
    <source>
        <dbReference type="ARBA" id="ARBA00015189"/>
    </source>
</evidence>
<keyword evidence="5" id="KW-0694">RNA-binding</keyword>
<dbReference type="PANTHER" id="PTHR20957:SF0">
    <property type="entry name" value="RNA-BINDING PROTEIN 48"/>
    <property type="match status" value="1"/>
</dbReference>
<feature type="compositionally biased region" description="Basic residues" evidence="8">
    <location>
        <begin position="151"/>
        <end position="165"/>
    </location>
</feature>
<dbReference type="SUPFAM" id="SSF54928">
    <property type="entry name" value="RNA-binding domain, RBD"/>
    <property type="match status" value="1"/>
</dbReference>
<dbReference type="InterPro" id="IPR012677">
    <property type="entry name" value="Nucleotide-bd_a/b_plait_sf"/>
</dbReference>
<evidence type="ECO:0000313" key="10">
    <source>
        <dbReference type="Proteomes" id="UP001307889"/>
    </source>
</evidence>
<protein>
    <recommendedName>
        <fullName evidence="2">RNA-binding protein 48</fullName>
    </recommendedName>
</protein>
<keyword evidence="10" id="KW-1185">Reference proteome</keyword>